<feature type="transmembrane region" description="Helical" evidence="1">
    <location>
        <begin position="172"/>
        <end position="192"/>
    </location>
</feature>
<feature type="transmembrane region" description="Helical" evidence="1">
    <location>
        <begin position="18"/>
        <end position="36"/>
    </location>
</feature>
<sequence length="196" mass="22018">MTLKNYILKPFENVQEKTLLAIGVLTGVVISCLQLLTHMRSIAILKQIALKSAPTLAQTLSDFVITTIVMTLALFVFGKIINKKTRLIDILNTVLIARICLDISVLFDINGYLSDFSLQLIDNIANPEILFKSNPQGFVYLIITSFASILCLVGFGYYIYQGFKLATNLKKKYMIIVFVLIILLVDTLTRLITTLY</sequence>
<organism evidence="2 3">
    <name type="scientific">Myroides albus</name>
    <dbReference type="NCBI Taxonomy" id="2562892"/>
    <lineage>
        <taxon>Bacteria</taxon>
        <taxon>Pseudomonadati</taxon>
        <taxon>Bacteroidota</taxon>
        <taxon>Flavobacteriia</taxon>
        <taxon>Flavobacteriales</taxon>
        <taxon>Flavobacteriaceae</taxon>
        <taxon>Myroides</taxon>
    </lineage>
</organism>
<feature type="transmembrane region" description="Helical" evidence="1">
    <location>
        <begin position="138"/>
        <end position="160"/>
    </location>
</feature>
<evidence type="ECO:0000256" key="1">
    <source>
        <dbReference type="SAM" id="Phobius"/>
    </source>
</evidence>
<evidence type="ECO:0008006" key="4">
    <source>
        <dbReference type="Google" id="ProtNLM"/>
    </source>
</evidence>
<name>A0A6I3LLL6_9FLAO</name>
<dbReference type="PROSITE" id="PS51257">
    <property type="entry name" value="PROKAR_LIPOPROTEIN"/>
    <property type="match status" value="1"/>
</dbReference>
<gene>
    <name evidence="2" type="ORF">GJV76_08515</name>
</gene>
<protein>
    <recommendedName>
        <fullName evidence="4">Yip1 domain-containing protein</fullName>
    </recommendedName>
</protein>
<dbReference type="OrthoDB" id="1263582at2"/>
<feature type="transmembrane region" description="Helical" evidence="1">
    <location>
        <begin position="90"/>
        <end position="113"/>
    </location>
</feature>
<dbReference type="AlphaFoldDB" id="A0A6I3LLL6"/>
<dbReference type="EMBL" id="WMJX01000014">
    <property type="protein sequence ID" value="MTG98170.1"/>
    <property type="molecule type" value="Genomic_DNA"/>
</dbReference>
<keyword evidence="3" id="KW-1185">Reference proteome</keyword>
<keyword evidence="1" id="KW-0812">Transmembrane</keyword>
<comment type="caution">
    <text evidence="2">The sequence shown here is derived from an EMBL/GenBank/DDBJ whole genome shotgun (WGS) entry which is preliminary data.</text>
</comment>
<evidence type="ECO:0000313" key="2">
    <source>
        <dbReference type="EMBL" id="MTG98170.1"/>
    </source>
</evidence>
<dbReference type="RefSeq" id="WP_155092197.1">
    <property type="nucleotide sequence ID" value="NZ_CP102754.1"/>
</dbReference>
<proteinExistence type="predicted"/>
<reference evidence="2 3" key="1">
    <citation type="submission" date="2019-11" db="EMBL/GenBank/DDBJ databases">
        <title>Genome of Strain BIT-d1.</title>
        <authorList>
            <person name="Yang Y."/>
        </authorList>
    </citation>
    <scope>NUCLEOTIDE SEQUENCE [LARGE SCALE GENOMIC DNA]</scope>
    <source>
        <strain evidence="2 3">BIT-d1</strain>
    </source>
</reference>
<accession>A0A6I3LLL6</accession>
<keyword evidence="1" id="KW-1133">Transmembrane helix</keyword>
<feature type="transmembrane region" description="Helical" evidence="1">
    <location>
        <begin position="56"/>
        <end position="78"/>
    </location>
</feature>
<evidence type="ECO:0000313" key="3">
    <source>
        <dbReference type="Proteomes" id="UP000438760"/>
    </source>
</evidence>
<dbReference type="Proteomes" id="UP000438760">
    <property type="component" value="Unassembled WGS sequence"/>
</dbReference>
<keyword evidence="1" id="KW-0472">Membrane</keyword>